<dbReference type="InterPro" id="IPR011990">
    <property type="entry name" value="TPR-like_helical_dom_sf"/>
</dbReference>
<evidence type="ECO:0000256" key="3">
    <source>
        <dbReference type="PROSITE-ProRule" id="PRU00339"/>
    </source>
</evidence>
<evidence type="ECO:0000256" key="2">
    <source>
        <dbReference type="ARBA" id="ARBA00022803"/>
    </source>
</evidence>
<evidence type="ECO:0000313" key="8">
    <source>
        <dbReference type="Proteomes" id="UP000275137"/>
    </source>
</evidence>
<dbReference type="InterPro" id="IPR051685">
    <property type="entry name" value="Ycf3/AcsC/BcsC/TPR_MFPF"/>
</dbReference>
<keyword evidence="2 3" id="KW-0802">TPR repeat</keyword>
<evidence type="ECO:0000256" key="1">
    <source>
        <dbReference type="ARBA" id="ARBA00022737"/>
    </source>
</evidence>
<feature type="domain" description="Cds6 C-terminal" evidence="6">
    <location>
        <begin position="215"/>
        <end position="317"/>
    </location>
</feature>
<dbReference type="RefSeq" id="WP_123237282.1">
    <property type="nucleotide sequence ID" value="NZ_RJVP01000003.1"/>
</dbReference>
<dbReference type="Gene3D" id="1.25.40.10">
    <property type="entry name" value="Tetratricopeptide repeat domain"/>
    <property type="match status" value="1"/>
</dbReference>
<keyword evidence="5" id="KW-0732">Signal</keyword>
<dbReference type="SUPFAM" id="SSF48452">
    <property type="entry name" value="TPR-like"/>
    <property type="match status" value="1"/>
</dbReference>
<feature type="repeat" description="TPR" evidence="3">
    <location>
        <begin position="55"/>
        <end position="88"/>
    </location>
</feature>
<dbReference type="InterPro" id="IPR056203">
    <property type="entry name" value="Cds6_C"/>
</dbReference>
<comment type="caution">
    <text evidence="7">The sequence shown here is derived from an EMBL/GenBank/DDBJ whole genome shotgun (WGS) entry which is preliminary data.</text>
</comment>
<feature type="region of interest" description="Disordered" evidence="4">
    <location>
        <begin position="179"/>
        <end position="208"/>
    </location>
</feature>
<sequence length="322" mass="34877">MLTPRIFALLLLGMSYLPVAHADNLKEIVQLANSGQATQALERLDTHIRANPKDAQAIFTRGVILAEVGKRDEAIKSFVSVTEMHPNLPEPYNNLAVLYADQGQYDKAKKALETAIKTHPSYATAHENLGDVYARQASEAYDKALQLDNSNSRAQNKLSMIKGLFNGSYKPVIVGNKEQKPAEPAAKPAETAKPAEPAATPTPAAPAADSADPAVVAAVNAWAAAWASQNVDGYLASYASSFKTPKGEARSDWENLRRERISKPAKISVDLSNIKVKMDGDKARVSFQQSYRGGGLAQRTSKTLFMVNSGGKWLIEQEIADN</sequence>
<dbReference type="PANTHER" id="PTHR44943">
    <property type="entry name" value="CELLULOSE SYNTHASE OPERON PROTEIN C"/>
    <property type="match status" value="1"/>
</dbReference>
<dbReference type="AlphaFoldDB" id="A0A3N0V0D6"/>
<keyword evidence="1" id="KW-0677">Repeat</keyword>
<evidence type="ECO:0000256" key="5">
    <source>
        <dbReference type="SAM" id="SignalP"/>
    </source>
</evidence>
<accession>A0A3N0V0D6</accession>
<gene>
    <name evidence="7" type="ORF">ED236_07175</name>
</gene>
<feature type="chain" id="PRO_5017978832" evidence="5">
    <location>
        <begin position="23"/>
        <end position="322"/>
    </location>
</feature>
<evidence type="ECO:0000259" key="6">
    <source>
        <dbReference type="Pfam" id="PF24125"/>
    </source>
</evidence>
<name>A0A3N0V0D6_9PROT</name>
<proteinExistence type="predicted"/>
<dbReference type="PROSITE" id="PS50005">
    <property type="entry name" value="TPR"/>
    <property type="match status" value="2"/>
</dbReference>
<protein>
    <submittedName>
        <fullName evidence="7">Tetratricopeptide repeat protein</fullName>
    </submittedName>
</protein>
<reference evidence="7 8" key="1">
    <citation type="submission" date="2018-10" db="EMBL/GenBank/DDBJ databases">
        <authorList>
            <person name="Chen W.-M."/>
        </authorList>
    </citation>
    <scope>NUCLEOTIDE SEQUENCE [LARGE SCALE GENOMIC DNA]</scope>
    <source>
        <strain evidence="7 8">H-5</strain>
    </source>
</reference>
<organism evidence="7 8">
    <name type="scientific">Pseudomethylobacillus aquaticus</name>
    <dbReference type="NCBI Taxonomy" id="2676064"/>
    <lineage>
        <taxon>Bacteria</taxon>
        <taxon>Pseudomonadati</taxon>
        <taxon>Pseudomonadota</taxon>
        <taxon>Betaproteobacteria</taxon>
        <taxon>Nitrosomonadales</taxon>
        <taxon>Methylophilaceae</taxon>
        <taxon>Pseudomethylobacillus</taxon>
    </lineage>
</organism>
<evidence type="ECO:0000313" key="7">
    <source>
        <dbReference type="EMBL" id="ROH86220.1"/>
    </source>
</evidence>
<dbReference type="InterPro" id="IPR019734">
    <property type="entry name" value="TPR_rpt"/>
</dbReference>
<evidence type="ECO:0000256" key="4">
    <source>
        <dbReference type="SAM" id="MobiDB-lite"/>
    </source>
</evidence>
<keyword evidence="8" id="KW-1185">Reference proteome</keyword>
<dbReference type="Pfam" id="PF24125">
    <property type="entry name" value="Cds6_C"/>
    <property type="match status" value="1"/>
</dbReference>
<dbReference type="InterPro" id="IPR032710">
    <property type="entry name" value="NTF2-like_dom_sf"/>
</dbReference>
<dbReference type="Proteomes" id="UP000275137">
    <property type="component" value="Unassembled WGS sequence"/>
</dbReference>
<dbReference type="Pfam" id="PF13414">
    <property type="entry name" value="TPR_11"/>
    <property type="match status" value="1"/>
</dbReference>
<dbReference type="SUPFAM" id="SSF54427">
    <property type="entry name" value="NTF2-like"/>
    <property type="match status" value="1"/>
</dbReference>
<dbReference type="SMART" id="SM00028">
    <property type="entry name" value="TPR"/>
    <property type="match status" value="3"/>
</dbReference>
<dbReference type="PROSITE" id="PS50293">
    <property type="entry name" value="TPR_REGION"/>
    <property type="match status" value="1"/>
</dbReference>
<dbReference type="Gene3D" id="3.10.450.50">
    <property type="match status" value="1"/>
</dbReference>
<dbReference type="PANTHER" id="PTHR44943:SF8">
    <property type="entry name" value="TPR REPEAT-CONTAINING PROTEIN MJ0263"/>
    <property type="match status" value="1"/>
</dbReference>
<feature type="compositionally biased region" description="Low complexity" evidence="4">
    <location>
        <begin position="182"/>
        <end position="208"/>
    </location>
</feature>
<dbReference type="EMBL" id="RJVP01000003">
    <property type="protein sequence ID" value="ROH86220.1"/>
    <property type="molecule type" value="Genomic_DNA"/>
</dbReference>
<feature type="signal peptide" evidence="5">
    <location>
        <begin position="1"/>
        <end position="22"/>
    </location>
</feature>
<feature type="repeat" description="TPR" evidence="3">
    <location>
        <begin position="89"/>
        <end position="122"/>
    </location>
</feature>